<dbReference type="KEGG" id="tpal:117638938"/>
<dbReference type="RefSeq" id="XP_034230060.1">
    <property type="nucleotide sequence ID" value="XM_034374169.1"/>
</dbReference>
<sequence>MDNNNLDNLLDDLQSSVGRVNGLPSSAVSGVAHNSTMTSTGYREVSRTMTTQATGQLPSTTREYQIEYLSPANSTTVPEERASSPSVFNSLSAVPGAYNSATEYSSGVDRHGNATSAYKTMSYEYKSSTGSSNNANAALLRETADTLSQARAITDLGQNNIAELDTLLDDLNSAQRAGFNREYQITTTTSRDGYSDPRPAQHISRSAQRSSQRSYSEQRYGSVNKDRQSPSPGPNRHPVSSSLDRGITSGMSREVYSSSSRTTSPSPARREIPPSPSLGREVVSHHVYRSYDSRGTAGSTSTSSTTRYRDASPPRDRVRPASPSMAPLAGVGLPDYPVTGAAKVSTLVREYERRASREEQEAALSLRRSPSPARSPVPRRKVMSSTTTYNYSSTSANHVDPPRTPPPHRSPSPVSFPMPPEPLSGYAYRRDESASYTNTSNTRQRSRSRSPPPQPFPVRNVHTYQIDRVDRSFREPVLQPRPFPTPSPTPQEDQRPPKELNELMSSFTETDMGHTSVRQHALDLEQRAQRQQVQQPARGPPTPPPVRKEEQLVSRNVAGPPVYYPPGVEMFTTREESSAQSAGGGYKGKAKAKYEYKMKQRSKESSKTGKAVVPVCLPLCCAMPCTIM</sequence>
<feature type="compositionally biased region" description="Low complexity" evidence="1">
    <location>
        <begin position="362"/>
        <end position="376"/>
    </location>
</feature>
<feature type="compositionally biased region" description="Low complexity" evidence="1">
    <location>
        <begin position="384"/>
        <end position="395"/>
    </location>
</feature>
<gene>
    <name evidence="3" type="primary">LOC117638938</name>
</gene>
<dbReference type="AlphaFoldDB" id="A0A6P8Y1G4"/>
<feature type="compositionally biased region" description="Pro residues" evidence="1">
    <location>
        <begin position="402"/>
        <end position="422"/>
    </location>
</feature>
<dbReference type="Proteomes" id="UP000515158">
    <property type="component" value="Unplaced"/>
</dbReference>
<accession>A0A6P8Y1G4</accession>
<evidence type="ECO:0000313" key="3">
    <source>
        <dbReference type="RefSeq" id="XP_034230060.1"/>
    </source>
</evidence>
<feature type="compositionally biased region" description="Low complexity" evidence="1">
    <location>
        <begin position="257"/>
        <end position="267"/>
    </location>
</feature>
<feature type="compositionally biased region" description="Pro residues" evidence="1">
    <location>
        <begin position="479"/>
        <end position="489"/>
    </location>
</feature>
<feature type="compositionally biased region" description="Low complexity" evidence="1">
    <location>
        <begin position="204"/>
        <end position="222"/>
    </location>
</feature>
<feature type="region of interest" description="Disordered" evidence="1">
    <location>
        <begin position="350"/>
        <end position="559"/>
    </location>
</feature>
<dbReference type="PANTHER" id="PTHR41156">
    <property type="entry name" value="AGAP006184-PA"/>
    <property type="match status" value="1"/>
</dbReference>
<feature type="compositionally biased region" description="Basic and acidic residues" evidence="1">
    <location>
        <begin position="350"/>
        <end position="360"/>
    </location>
</feature>
<evidence type="ECO:0000313" key="2">
    <source>
        <dbReference type="Proteomes" id="UP000515158"/>
    </source>
</evidence>
<feature type="compositionally biased region" description="Polar residues" evidence="1">
    <location>
        <begin position="183"/>
        <end position="192"/>
    </location>
</feature>
<feature type="compositionally biased region" description="Basic and acidic residues" evidence="1">
    <location>
        <begin position="307"/>
        <end position="319"/>
    </location>
</feature>
<proteinExistence type="predicted"/>
<dbReference type="FunCoup" id="A0A6P8Y1G4">
    <property type="interactions" value="36"/>
</dbReference>
<feature type="region of interest" description="Disordered" evidence="1">
    <location>
        <begin position="182"/>
        <end position="338"/>
    </location>
</feature>
<reference evidence="3" key="1">
    <citation type="submission" date="2025-08" db="UniProtKB">
        <authorList>
            <consortium name="RefSeq"/>
        </authorList>
    </citation>
    <scope>IDENTIFICATION</scope>
    <source>
        <tissue evidence="3">Total insect</tissue>
    </source>
</reference>
<keyword evidence="2" id="KW-1185">Reference proteome</keyword>
<dbReference type="PANTHER" id="PTHR41156:SF1">
    <property type="entry name" value="ZASP-LIKE MOTIF DOMAIN-CONTAINING PROTEIN"/>
    <property type="match status" value="1"/>
</dbReference>
<dbReference type="GeneID" id="117638938"/>
<evidence type="ECO:0000256" key="1">
    <source>
        <dbReference type="SAM" id="MobiDB-lite"/>
    </source>
</evidence>
<dbReference type="InParanoid" id="A0A6P8Y1G4"/>
<protein>
    <submittedName>
        <fullName evidence="3">Serine/arginine repetitive matrix protein 1 isoform X1</fullName>
    </submittedName>
</protein>
<name>A0A6P8Y1G4_THRPL</name>
<dbReference type="OrthoDB" id="6372047at2759"/>
<feature type="compositionally biased region" description="Basic and acidic residues" evidence="1">
    <location>
        <begin position="492"/>
        <end position="501"/>
    </location>
</feature>
<feature type="compositionally biased region" description="Low complexity" evidence="1">
    <location>
        <begin position="293"/>
        <end position="306"/>
    </location>
</feature>
<organism evidence="3">
    <name type="scientific">Thrips palmi</name>
    <name type="common">Melon thrips</name>
    <dbReference type="NCBI Taxonomy" id="161013"/>
    <lineage>
        <taxon>Eukaryota</taxon>
        <taxon>Metazoa</taxon>
        <taxon>Ecdysozoa</taxon>
        <taxon>Arthropoda</taxon>
        <taxon>Hexapoda</taxon>
        <taxon>Insecta</taxon>
        <taxon>Pterygota</taxon>
        <taxon>Neoptera</taxon>
        <taxon>Paraneoptera</taxon>
        <taxon>Thysanoptera</taxon>
        <taxon>Terebrantia</taxon>
        <taxon>Thripoidea</taxon>
        <taxon>Thripidae</taxon>
        <taxon>Thrips</taxon>
    </lineage>
</organism>
<feature type="compositionally biased region" description="Basic and acidic residues" evidence="1">
    <location>
        <begin position="465"/>
        <end position="474"/>
    </location>
</feature>